<dbReference type="OrthoDB" id="9801656at2"/>
<dbReference type="EMBL" id="PEIB01000011">
    <property type="protein sequence ID" value="RXJ73266.1"/>
    <property type="molecule type" value="Genomic_DNA"/>
</dbReference>
<dbReference type="PROSITE" id="PS51186">
    <property type="entry name" value="GNAT"/>
    <property type="match status" value="1"/>
</dbReference>
<dbReference type="Pfam" id="PF13302">
    <property type="entry name" value="Acetyltransf_3"/>
    <property type="match status" value="1"/>
</dbReference>
<feature type="domain" description="N-acetyltransferase" evidence="4">
    <location>
        <begin position="10"/>
        <end position="175"/>
    </location>
</feature>
<proteinExistence type="inferred from homology"/>
<dbReference type="GO" id="GO:0005737">
    <property type="term" value="C:cytoplasm"/>
    <property type="evidence" value="ECO:0007669"/>
    <property type="project" value="TreeGrafter"/>
</dbReference>
<evidence type="ECO:0000259" key="4">
    <source>
        <dbReference type="PROSITE" id="PS51186"/>
    </source>
</evidence>
<evidence type="ECO:0000256" key="1">
    <source>
        <dbReference type="ARBA" id="ARBA00022679"/>
    </source>
</evidence>
<evidence type="ECO:0000256" key="2">
    <source>
        <dbReference type="ARBA" id="ARBA00023315"/>
    </source>
</evidence>
<accession>A0A4Q0YQG1</accession>
<dbReference type="Gene3D" id="3.40.630.30">
    <property type="match status" value="1"/>
</dbReference>
<dbReference type="AlphaFoldDB" id="A0A4Q0YQG1"/>
<sequence>MSQKNAENIIFTQNLVIEDAKALLAFEEANKAWFAEQIGGRPCHFFRIDAIKEHIEELLCLHALGKCLPMVIKSQSGEILGRVNLRDITDRDAELGYRIAKKHIRKGLASLAVKTMAQEATERRHTALIANVGTDNLGSQRVLENTGFVRGERIEAYTSLNGLPLDVYRYRLTLPAPAKNKGVHDNKG</sequence>
<comment type="caution">
    <text evidence="5">The sequence shown here is derived from an EMBL/GenBank/DDBJ whole genome shotgun (WGS) entry which is preliminary data.</text>
</comment>
<keyword evidence="2" id="KW-0012">Acyltransferase</keyword>
<dbReference type="PANTHER" id="PTHR43792:SF8">
    <property type="entry name" value="[RIBOSOMAL PROTEIN US5]-ALANINE N-ACETYLTRANSFERASE"/>
    <property type="match status" value="1"/>
</dbReference>
<dbReference type="SUPFAM" id="SSF55729">
    <property type="entry name" value="Acyl-CoA N-acyltransferases (Nat)"/>
    <property type="match status" value="1"/>
</dbReference>
<reference evidence="5 6" key="1">
    <citation type="submission" date="2017-10" db="EMBL/GenBank/DDBJ databases">
        <title>Nyctiphanis sp. nov., isolated from the stomach of the euphausiid Nyctiphanes simplex (Hansen, 1911) in the Gulf of California.</title>
        <authorList>
            <person name="Gomez-Gil B."/>
            <person name="Aguilar-Mendez M."/>
            <person name="Lopez-Cortes A."/>
            <person name="Gomez-Gutierrez J."/>
            <person name="Roque A."/>
            <person name="Lang E."/>
            <person name="Gonzalez-Castillo A."/>
        </authorList>
    </citation>
    <scope>NUCLEOTIDE SEQUENCE [LARGE SCALE GENOMIC DNA]</scope>
    <source>
        <strain evidence="5 6">CAIM 600</strain>
    </source>
</reference>
<comment type="similarity">
    <text evidence="3">Belongs to the acetyltransferase family. RimJ subfamily.</text>
</comment>
<dbReference type="InterPro" id="IPR000182">
    <property type="entry name" value="GNAT_dom"/>
</dbReference>
<name>A0A4Q0YQG1_9GAMM</name>
<dbReference type="RefSeq" id="WP_129122315.1">
    <property type="nucleotide sequence ID" value="NZ_PEIB01000011.1"/>
</dbReference>
<dbReference type="Proteomes" id="UP000290287">
    <property type="component" value="Unassembled WGS sequence"/>
</dbReference>
<keyword evidence="1 5" id="KW-0808">Transferase</keyword>
<evidence type="ECO:0000313" key="5">
    <source>
        <dbReference type="EMBL" id="RXJ73266.1"/>
    </source>
</evidence>
<evidence type="ECO:0000256" key="3">
    <source>
        <dbReference type="ARBA" id="ARBA00038502"/>
    </source>
</evidence>
<keyword evidence="6" id="KW-1185">Reference proteome</keyword>
<gene>
    <name evidence="5" type="ORF">CS022_11090</name>
</gene>
<dbReference type="GO" id="GO:0008999">
    <property type="term" value="F:protein-N-terminal-alanine acetyltransferase activity"/>
    <property type="evidence" value="ECO:0007669"/>
    <property type="project" value="TreeGrafter"/>
</dbReference>
<dbReference type="PANTHER" id="PTHR43792">
    <property type="entry name" value="GNAT FAMILY, PUTATIVE (AFU_ORTHOLOGUE AFUA_3G00765)-RELATED-RELATED"/>
    <property type="match status" value="1"/>
</dbReference>
<evidence type="ECO:0000313" key="6">
    <source>
        <dbReference type="Proteomes" id="UP000290287"/>
    </source>
</evidence>
<dbReference type="InterPro" id="IPR051531">
    <property type="entry name" value="N-acetyltransferase"/>
</dbReference>
<organism evidence="5 6">
    <name type="scientific">Veronia nyctiphanis</name>
    <dbReference type="NCBI Taxonomy" id="1278244"/>
    <lineage>
        <taxon>Bacteria</taxon>
        <taxon>Pseudomonadati</taxon>
        <taxon>Pseudomonadota</taxon>
        <taxon>Gammaproteobacteria</taxon>
        <taxon>Vibrionales</taxon>
        <taxon>Vibrionaceae</taxon>
        <taxon>Veronia</taxon>
    </lineage>
</organism>
<protein>
    <submittedName>
        <fullName evidence="5">GNAT family N-acetyltransferase</fullName>
    </submittedName>
</protein>
<dbReference type="InterPro" id="IPR016181">
    <property type="entry name" value="Acyl_CoA_acyltransferase"/>
</dbReference>